<organism evidence="1 2">
    <name type="scientific">Variovorax humicola</name>
    <dbReference type="NCBI Taxonomy" id="1769758"/>
    <lineage>
        <taxon>Bacteria</taxon>
        <taxon>Pseudomonadati</taxon>
        <taxon>Pseudomonadota</taxon>
        <taxon>Betaproteobacteria</taxon>
        <taxon>Burkholderiales</taxon>
        <taxon>Comamonadaceae</taxon>
        <taxon>Variovorax</taxon>
    </lineage>
</organism>
<proteinExistence type="predicted"/>
<reference evidence="1 2" key="1">
    <citation type="submission" date="2024-03" db="EMBL/GenBank/DDBJ databases">
        <title>Novel species of the genus Variovorax.</title>
        <authorList>
            <person name="Liu Q."/>
            <person name="Xin Y.-H."/>
        </authorList>
    </citation>
    <scope>NUCLEOTIDE SEQUENCE [LARGE SCALE GENOMIC DNA]</scope>
    <source>
        <strain evidence="1 2">KACC 18501</strain>
    </source>
</reference>
<name>A0ABU8VYQ8_9BURK</name>
<dbReference type="RefSeq" id="WP_340363888.1">
    <property type="nucleotide sequence ID" value="NZ_JBBKZV010000006.1"/>
</dbReference>
<dbReference type="EMBL" id="JBBKZV010000006">
    <property type="protein sequence ID" value="MEJ8822842.1"/>
    <property type="molecule type" value="Genomic_DNA"/>
</dbReference>
<keyword evidence="2" id="KW-1185">Reference proteome</keyword>
<comment type="caution">
    <text evidence="1">The sequence shown here is derived from an EMBL/GenBank/DDBJ whole genome shotgun (WGS) entry which is preliminary data.</text>
</comment>
<gene>
    <name evidence="1" type="ORF">WKW80_12500</name>
</gene>
<sequence length="133" mass="14339">MQAYLTAIASQCSILRTTGEEPVVLVGRSAAATLLHEYRWGNEHWKCPLPTGITVSAEKASEARSIALINGVPVFEFETPYDDCFVLSTTMLKKLALAGSGADSALAIDWHAQGDDRLVFALTWEGDFLPAPG</sequence>
<protein>
    <submittedName>
        <fullName evidence="1">Uncharacterized protein</fullName>
    </submittedName>
</protein>
<evidence type="ECO:0000313" key="2">
    <source>
        <dbReference type="Proteomes" id="UP001363010"/>
    </source>
</evidence>
<dbReference type="Proteomes" id="UP001363010">
    <property type="component" value="Unassembled WGS sequence"/>
</dbReference>
<accession>A0ABU8VYQ8</accession>
<evidence type="ECO:0000313" key="1">
    <source>
        <dbReference type="EMBL" id="MEJ8822842.1"/>
    </source>
</evidence>